<comment type="caution">
    <text evidence="2">The sequence shown here is derived from an EMBL/GenBank/DDBJ whole genome shotgun (WGS) entry which is preliminary data.</text>
</comment>
<gene>
    <name evidence="2" type="ORF">QBC32DRAFT_352031</name>
</gene>
<reference evidence="2" key="2">
    <citation type="submission" date="2023-06" db="EMBL/GenBank/DDBJ databases">
        <authorList>
            <consortium name="Lawrence Berkeley National Laboratory"/>
            <person name="Mondo S.J."/>
            <person name="Hensen N."/>
            <person name="Bonometti L."/>
            <person name="Westerberg I."/>
            <person name="Brannstrom I.O."/>
            <person name="Guillou S."/>
            <person name="Cros-Aarteil S."/>
            <person name="Calhoun S."/>
            <person name="Haridas S."/>
            <person name="Kuo A."/>
            <person name="Pangilinan J."/>
            <person name="Riley R."/>
            <person name="Labutti K."/>
            <person name="Andreopoulos B."/>
            <person name="Lipzen A."/>
            <person name="Chen C."/>
            <person name="Yanf M."/>
            <person name="Daum C."/>
            <person name="Ng V."/>
            <person name="Clum A."/>
            <person name="Steindorff A."/>
            <person name="Ohm R."/>
            <person name="Martin F."/>
            <person name="Silar P."/>
            <person name="Natvig D."/>
            <person name="Lalanne C."/>
            <person name="Gautier V."/>
            <person name="Ament-Velasquez S.L."/>
            <person name="Kruys A."/>
            <person name="Hutchinson M.I."/>
            <person name="Powell A.J."/>
            <person name="Barry K."/>
            <person name="Miller A.N."/>
            <person name="Grigoriev I.V."/>
            <person name="Debuchy R."/>
            <person name="Gladieux P."/>
            <person name="Thoren M.H."/>
            <person name="Johannesson H."/>
        </authorList>
    </citation>
    <scope>NUCLEOTIDE SEQUENCE</scope>
    <source>
        <strain evidence="2">CBS 626.80</strain>
    </source>
</reference>
<dbReference type="Proteomes" id="UP001303222">
    <property type="component" value="Unassembled WGS sequence"/>
</dbReference>
<evidence type="ECO:0000256" key="1">
    <source>
        <dbReference type="SAM" id="MobiDB-lite"/>
    </source>
</evidence>
<keyword evidence="3" id="KW-1185">Reference proteome</keyword>
<organism evidence="2 3">
    <name type="scientific">Pseudoneurospora amorphoporcata</name>
    <dbReference type="NCBI Taxonomy" id="241081"/>
    <lineage>
        <taxon>Eukaryota</taxon>
        <taxon>Fungi</taxon>
        <taxon>Dikarya</taxon>
        <taxon>Ascomycota</taxon>
        <taxon>Pezizomycotina</taxon>
        <taxon>Sordariomycetes</taxon>
        <taxon>Sordariomycetidae</taxon>
        <taxon>Sordariales</taxon>
        <taxon>Sordariaceae</taxon>
        <taxon>Pseudoneurospora</taxon>
    </lineage>
</organism>
<accession>A0AAN6NLU5</accession>
<evidence type="ECO:0000313" key="3">
    <source>
        <dbReference type="Proteomes" id="UP001303222"/>
    </source>
</evidence>
<dbReference type="EMBL" id="MU859274">
    <property type="protein sequence ID" value="KAK3948265.1"/>
    <property type="molecule type" value="Genomic_DNA"/>
</dbReference>
<proteinExistence type="predicted"/>
<name>A0AAN6NLU5_9PEZI</name>
<protein>
    <submittedName>
        <fullName evidence="2">Uncharacterized protein</fullName>
    </submittedName>
</protein>
<dbReference type="AlphaFoldDB" id="A0AAN6NLU5"/>
<sequence length="53" mass="5754">MERASTPPAQARRSTRSTRSTARPPSPPTPAADTRRIVSSLSPIHFIPISITK</sequence>
<feature type="region of interest" description="Disordered" evidence="1">
    <location>
        <begin position="1"/>
        <end position="37"/>
    </location>
</feature>
<reference evidence="2" key="1">
    <citation type="journal article" date="2023" name="Mol. Phylogenet. Evol.">
        <title>Genome-scale phylogeny and comparative genomics of the fungal order Sordariales.</title>
        <authorList>
            <person name="Hensen N."/>
            <person name="Bonometti L."/>
            <person name="Westerberg I."/>
            <person name="Brannstrom I.O."/>
            <person name="Guillou S."/>
            <person name="Cros-Aarteil S."/>
            <person name="Calhoun S."/>
            <person name="Haridas S."/>
            <person name="Kuo A."/>
            <person name="Mondo S."/>
            <person name="Pangilinan J."/>
            <person name="Riley R."/>
            <person name="LaButti K."/>
            <person name="Andreopoulos B."/>
            <person name="Lipzen A."/>
            <person name="Chen C."/>
            <person name="Yan M."/>
            <person name="Daum C."/>
            <person name="Ng V."/>
            <person name="Clum A."/>
            <person name="Steindorff A."/>
            <person name="Ohm R.A."/>
            <person name="Martin F."/>
            <person name="Silar P."/>
            <person name="Natvig D.O."/>
            <person name="Lalanne C."/>
            <person name="Gautier V."/>
            <person name="Ament-Velasquez S.L."/>
            <person name="Kruys A."/>
            <person name="Hutchinson M.I."/>
            <person name="Powell A.J."/>
            <person name="Barry K."/>
            <person name="Miller A.N."/>
            <person name="Grigoriev I.V."/>
            <person name="Debuchy R."/>
            <person name="Gladieux P."/>
            <person name="Hiltunen Thoren M."/>
            <person name="Johannesson H."/>
        </authorList>
    </citation>
    <scope>NUCLEOTIDE SEQUENCE</scope>
    <source>
        <strain evidence="2">CBS 626.80</strain>
    </source>
</reference>
<evidence type="ECO:0000313" key="2">
    <source>
        <dbReference type="EMBL" id="KAK3948265.1"/>
    </source>
</evidence>